<gene>
    <name evidence="1" type="ORF">E2C01_059725</name>
</gene>
<comment type="caution">
    <text evidence="1">The sequence shown here is derived from an EMBL/GenBank/DDBJ whole genome shotgun (WGS) entry which is preliminary data.</text>
</comment>
<reference evidence="1 2" key="1">
    <citation type="submission" date="2019-05" db="EMBL/GenBank/DDBJ databases">
        <title>Another draft genome of Portunus trituberculatus and its Hox gene families provides insights of decapod evolution.</title>
        <authorList>
            <person name="Jeong J.-H."/>
            <person name="Song I."/>
            <person name="Kim S."/>
            <person name="Choi T."/>
            <person name="Kim D."/>
            <person name="Ryu S."/>
            <person name="Kim W."/>
        </authorList>
    </citation>
    <scope>NUCLEOTIDE SEQUENCE [LARGE SCALE GENOMIC DNA]</scope>
    <source>
        <tissue evidence="1">Muscle</tissue>
    </source>
</reference>
<proteinExistence type="predicted"/>
<name>A0A5B7H8K7_PORTR</name>
<protein>
    <submittedName>
        <fullName evidence="1">Uncharacterized protein</fullName>
    </submittedName>
</protein>
<dbReference type="Proteomes" id="UP000324222">
    <property type="component" value="Unassembled WGS sequence"/>
</dbReference>
<organism evidence="1 2">
    <name type="scientific">Portunus trituberculatus</name>
    <name type="common">Swimming crab</name>
    <name type="synonym">Neptunus trituberculatus</name>
    <dbReference type="NCBI Taxonomy" id="210409"/>
    <lineage>
        <taxon>Eukaryota</taxon>
        <taxon>Metazoa</taxon>
        <taxon>Ecdysozoa</taxon>
        <taxon>Arthropoda</taxon>
        <taxon>Crustacea</taxon>
        <taxon>Multicrustacea</taxon>
        <taxon>Malacostraca</taxon>
        <taxon>Eumalacostraca</taxon>
        <taxon>Eucarida</taxon>
        <taxon>Decapoda</taxon>
        <taxon>Pleocyemata</taxon>
        <taxon>Brachyura</taxon>
        <taxon>Eubrachyura</taxon>
        <taxon>Portunoidea</taxon>
        <taxon>Portunidae</taxon>
        <taxon>Portuninae</taxon>
        <taxon>Portunus</taxon>
    </lineage>
</organism>
<dbReference type="EMBL" id="VSRR010023559">
    <property type="protein sequence ID" value="MPC65587.1"/>
    <property type="molecule type" value="Genomic_DNA"/>
</dbReference>
<dbReference type="AlphaFoldDB" id="A0A5B7H8K7"/>
<evidence type="ECO:0000313" key="1">
    <source>
        <dbReference type="EMBL" id="MPC65587.1"/>
    </source>
</evidence>
<evidence type="ECO:0000313" key="2">
    <source>
        <dbReference type="Proteomes" id="UP000324222"/>
    </source>
</evidence>
<sequence>MDEGGQWVREGKSCESGLRSPPAWITGTLDSVAPSTSCVKLRLHYGRTHTHTQKHSPLLFINCES</sequence>
<keyword evidence="2" id="KW-1185">Reference proteome</keyword>
<accession>A0A5B7H8K7</accession>